<dbReference type="Gene3D" id="3.30.70.1450">
    <property type="entry name" value="Regulator of K+ conductance, C-terminal domain"/>
    <property type="match status" value="1"/>
</dbReference>
<accession>A0A7M4DGP8</accession>
<dbReference type="Gene3D" id="3.40.50.720">
    <property type="entry name" value="NAD(P)-binding Rossmann-like Domain"/>
    <property type="match status" value="1"/>
</dbReference>
<evidence type="ECO:0000313" key="3">
    <source>
        <dbReference type="Proteomes" id="UP000419743"/>
    </source>
</evidence>
<dbReference type="PANTHER" id="PTHR43833">
    <property type="entry name" value="POTASSIUM CHANNEL PROTEIN 2-RELATED-RELATED"/>
    <property type="match status" value="1"/>
</dbReference>
<dbReference type="Pfam" id="PF02254">
    <property type="entry name" value="TrkA_N"/>
    <property type="match status" value="1"/>
</dbReference>
<proteinExistence type="predicted"/>
<organism evidence="2 3">
    <name type="scientific">Occultella aeris</name>
    <dbReference type="NCBI Taxonomy" id="2761496"/>
    <lineage>
        <taxon>Bacteria</taxon>
        <taxon>Bacillati</taxon>
        <taxon>Actinomycetota</taxon>
        <taxon>Actinomycetes</taxon>
        <taxon>Micrococcales</taxon>
        <taxon>Ruaniaceae</taxon>
        <taxon>Occultella</taxon>
    </lineage>
</organism>
<keyword evidence="3" id="KW-1185">Reference proteome</keyword>
<name>A0A7M4DGP8_9MICO</name>
<comment type="caution">
    <text evidence="2">The sequence shown here is derived from an EMBL/GenBank/DDBJ whole genome shotgun (WGS) entry which is preliminary data.</text>
</comment>
<dbReference type="InterPro" id="IPR036721">
    <property type="entry name" value="RCK_C_sf"/>
</dbReference>
<evidence type="ECO:0000259" key="1">
    <source>
        <dbReference type="PROSITE" id="PS51202"/>
    </source>
</evidence>
<dbReference type="GO" id="GO:0008324">
    <property type="term" value="F:monoatomic cation transmembrane transporter activity"/>
    <property type="evidence" value="ECO:0007669"/>
    <property type="project" value="InterPro"/>
</dbReference>
<gene>
    <name evidence="2" type="primary">ktrA_1</name>
    <name evidence="2" type="ORF">HALOF300_01295</name>
</gene>
<dbReference type="AlphaFoldDB" id="A0A7M4DGP8"/>
<dbReference type="EMBL" id="CACRYJ010000017">
    <property type="protein sequence ID" value="VZO36091.1"/>
    <property type="molecule type" value="Genomic_DNA"/>
</dbReference>
<dbReference type="Proteomes" id="UP000419743">
    <property type="component" value="Unassembled WGS sequence"/>
</dbReference>
<dbReference type="InterPro" id="IPR036291">
    <property type="entry name" value="NAD(P)-bd_dom_sf"/>
</dbReference>
<dbReference type="SUPFAM" id="SSF51735">
    <property type="entry name" value="NAD(P)-binding Rossmann-fold domains"/>
    <property type="match status" value="1"/>
</dbReference>
<dbReference type="GO" id="GO:0006813">
    <property type="term" value="P:potassium ion transport"/>
    <property type="evidence" value="ECO:0007669"/>
    <property type="project" value="InterPro"/>
</dbReference>
<dbReference type="SUPFAM" id="SSF116726">
    <property type="entry name" value="TrkA C-terminal domain-like"/>
    <property type="match status" value="1"/>
</dbReference>
<dbReference type="RefSeq" id="WP_231955100.1">
    <property type="nucleotide sequence ID" value="NZ_CACRYJ010000017.1"/>
</dbReference>
<dbReference type="InterPro" id="IPR006037">
    <property type="entry name" value="RCK_C"/>
</dbReference>
<reference evidence="2 3" key="1">
    <citation type="submission" date="2019-11" db="EMBL/GenBank/DDBJ databases">
        <authorList>
            <person name="Criscuolo A."/>
        </authorList>
    </citation>
    <scope>NUCLEOTIDE SEQUENCE [LARGE SCALE GENOMIC DNA]</scope>
    <source>
        <strain evidence="2">CIP111667</strain>
    </source>
</reference>
<protein>
    <submittedName>
        <fullName evidence="2">Ktr system potassium uptake protein A</fullName>
    </submittedName>
</protein>
<dbReference type="PANTHER" id="PTHR43833:SF7">
    <property type="entry name" value="KTR SYSTEM POTASSIUM UPTAKE PROTEIN C"/>
    <property type="match status" value="1"/>
</dbReference>
<evidence type="ECO:0000313" key="2">
    <source>
        <dbReference type="EMBL" id="VZO36091.1"/>
    </source>
</evidence>
<dbReference type="Pfam" id="PF02080">
    <property type="entry name" value="TrkA_C"/>
    <property type="match status" value="1"/>
</dbReference>
<feature type="domain" description="RCK C-terminal" evidence="1">
    <location>
        <begin position="149"/>
        <end position="231"/>
    </location>
</feature>
<sequence>MASIPRAARGSIALNDSDSVVVAGLGRFGSALAVELAEAGVEVLGIDTDEEIVQGLSDTLTHVVRADTTKMEALEQLGVPNFSHVVVAIGSDVEASILTTSWMLRFEIEHLWAKAISEPHGQILTQLGVRHVVSPESDMGRRVAHLLRGSIADYQDIGGGFATVTAKAPPSMVGKSLDQVGLRKKHNLNVVAVMQQDGTWAHATGETILNWDDTVIVMGPSALAERFIDMA</sequence>
<dbReference type="InterPro" id="IPR050721">
    <property type="entry name" value="Trk_Ktr_HKT_K-transport"/>
</dbReference>
<dbReference type="InterPro" id="IPR003148">
    <property type="entry name" value="RCK_N"/>
</dbReference>
<dbReference type="PROSITE" id="PS51202">
    <property type="entry name" value="RCK_C"/>
    <property type="match status" value="1"/>
</dbReference>